<organism evidence="1">
    <name type="scientific">Alcaligenes faecalis</name>
    <dbReference type="NCBI Taxonomy" id="511"/>
    <lineage>
        <taxon>Bacteria</taxon>
        <taxon>Pseudomonadati</taxon>
        <taxon>Pseudomonadota</taxon>
        <taxon>Betaproteobacteria</taxon>
        <taxon>Burkholderiales</taxon>
        <taxon>Alcaligenaceae</taxon>
        <taxon>Alcaligenes</taxon>
    </lineage>
</organism>
<name>A0A1Z3MKZ4_ALCFA</name>
<accession>A0A1Z3MKZ4</accession>
<dbReference type="EMBL" id="KY623659">
    <property type="protein sequence ID" value="ASD48458.1"/>
    <property type="molecule type" value="Genomic_DNA"/>
</dbReference>
<sequence>MQEVVERALHAYSDALYVEDRIKHPDPVRISVFLNVVMTETCRALQVELADAAGKIWKPEDGTTLAQWGEESDTPVQSMEGGPRDLAVRRALYELLTSDELKTVLRKTNHEKAILDGRLALCDRTGNRPSTSSR</sequence>
<dbReference type="AlphaFoldDB" id="A0A1Z3MKZ4"/>
<reference evidence="1" key="1">
    <citation type="submission" date="2017-02" db="EMBL/GenBank/DDBJ databases">
        <title>Emergence of VIM metallo-beta-lactamase producing Alcaligenes faecalis in GAZA, Palestine.</title>
        <authorList>
            <person name="Al Laham N."/>
            <person name="Chavda K."/>
            <person name="Cienfuegos V."/>
            <person name="Kreiswirth B."/>
            <person name="Chen L."/>
        </authorList>
    </citation>
    <scope>NUCLEOTIDE SEQUENCE</scope>
    <source>
        <strain evidence="1">GZAF1</strain>
        <plasmid evidence="1">pGZAF1_VIM</plasmid>
    </source>
</reference>
<proteinExistence type="predicted"/>
<geneLocation type="plasmid" evidence="1">
    <name>pGZAF1_VIM</name>
</geneLocation>
<keyword evidence="1" id="KW-0614">Plasmid</keyword>
<evidence type="ECO:0000313" key="1">
    <source>
        <dbReference type="EMBL" id="ASD48458.1"/>
    </source>
</evidence>
<protein>
    <submittedName>
        <fullName evidence="1">Uncharacterized protein</fullName>
    </submittedName>
</protein>